<gene>
    <name evidence="2" type="ORF">M378DRAFT_162335</name>
</gene>
<dbReference type="InParanoid" id="A0A0C2TE47"/>
<evidence type="ECO:0000313" key="3">
    <source>
        <dbReference type="Proteomes" id="UP000054549"/>
    </source>
</evidence>
<accession>A0A0C2TE47</accession>
<evidence type="ECO:0000256" key="1">
    <source>
        <dbReference type="SAM" id="MobiDB-lite"/>
    </source>
</evidence>
<proteinExistence type="predicted"/>
<keyword evidence="3" id="KW-1185">Reference proteome</keyword>
<feature type="region of interest" description="Disordered" evidence="1">
    <location>
        <begin position="1"/>
        <end position="37"/>
    </location>
</feature>
<name>A0A0C2TE47_AMAMK</name>
<protein>
    <submittedName>
        <fullName evidence="2">Uncharacterized protein</fullName>
    </submittedName>
</protein>
<dbReference type="AlphaFoldDB" id="A0A0C2TE47"/>
<reference evidence="2 3" key="1">
    <citation type="submission" date="2014-04" db="EMBL/GenBank/DDBJ databases">
        <title>Evolutionary Origins and Diversification of the Mycorrhizal Mutualists.</title>
        <authorList>
            <consortium name="DOE Joint Genome Institute"/>
            <consortium name="Mycorrhizal Genomics Consortium"/>
            <person name="Kohler A."/>
            <person name="Kuo A."/>
            <person name="Nagy L.G."/>
            <person name="Floudas D."/>
            <person name="Copeland A."/>
            <person name="Barry K.W."/>
            <person name="Cichocki N."/>
            <person name="Veneault-Fourrey C."/>
            <person name="LaButti K."/>
            <person name="Lindquist E.A."/>
            <person name="Lipzen A."/>
            <person name="Lundell T."/>
            <person name="Morin E."/>
            <person name="Murat C."/>
            <person name="Riley R."/>
            <person name="Ohm R."/>
            <person name="Sun H."/>
            <person name="Tunlid A."/>
            <person name="Henrissat B."/>
            <person name="Grigoriev I.V."/>
            <person name="Hibbett D.S."/>
            <person name="Martin F."/>
        </authorList>
    </citation>
    <scope>NUCLEOTIDE SEQUENCE [LARGE SCALE GENOMIC DNA]</scope>
    <source>
        <strain evidence="2 3">Koide BX008</strain>
    </source>
</reference>
<evidence type="ECO:0000313" key="2">
    <source>
        <dbReference type="EMBL" id="KIL65089.1"/>
    </source>
</evidence>
<organism evidence="2 3">
    <name type="scientific">Amanita muscaria (strain Koide BX008)</name>
    <dbReference type="NCBI Taxonomy" id="946122"/>
    <lineage>
        <taxon>Eukaryota</taxon>
        <taxon>Fungi</taxon>
        <taxon>Dikarya</taxon>
        <taxon>Basidiomycota</taxon>
        <taxon>Agaricomycotina</taxon>
        <taxon>Agaricomycetes</taxon>
        <taxon>Agaricomycetidae</taxon>
        <taxon>Agaricales</taxon>
        <taxon>Pluteineae</taxon>
        <taxon>Amanitaceae</taxon>
        <taxon>Amanita</taxon>
    </lineage>
</organism>
<dbReference type="Proteomes" id="UP000054549">
    <property type="component" value="Unassembled WGS sequence"/>
</dbReference>
<sequence>MSIKCDGSTEVSNQDATQASNSVMGSSNAASINKSQSPLTTFRCAPNLCSI</sequence>
<feature type="compositionally biased region" description="Polar residues" evidence="1">
    <location>
        <begin position="9"/>
        <end position="37"/>
    </location>
</feature>
<dbReference type="EMBL" id="KN818244">
    <property type="protein sequence ID" value="KIL65089.1"/>
    <property type="molecule type" value="Genomic_DNA"/>
</dbReference>
<dbReference type="HOGENOM" id="CLU_3105852_0_0_1"/>